<gene>
    <name evidence="2" type="ORF">N1032_05215</name>
</gene>
<evidence type="ECO:0000313" key="2">
    <source>
        <dbReference type="EMBL" id="MCS5733136.1"/>
    </source>
</evidence>
<dbReference type="InterPro" id="IPR036291">
    <property type="entry name" value="NAD(P)-bd_dom_sf"/>
</dbReference>
<proteinExistence type="predicted"/>
<evidence type="ECO:0000259" key="1">
    <source>
        <dbReference type="Pfam" id="PF13460"/>
    </source>
</evidence>
<dbReference type="Proteomes" id="UP001165586">
    <property type="component" value="Unassembled WGS sequence"/>
</dbReference>
<keyword evidence="3" id="KW-1185">Reference proteome</keyword>
<dbReference type="Gene3D" id="3.40.50.720">
    <property type="entry name" value="NAD(P)-binding Rossmann-like Domain"/>
    <property type="match status" value="1"/>
</dbReference>
<dbReference type="InterPro" id="IPR051783">
    <property type="entry name" value="NAD(P)-dependent_oxidoreduct"/>
</dbReference>
<accession>A0ABT2H0F7</accession>
<dbReference type="PANTHER" id="PTHR48079">
    <property type="entry name" value="PROTEIN YEEZ"/>
    <property type="match status" value="1"/>
</dbReference>
<dbReference type="InterPro" id="IPR016040">
    <property type="entry name" value="NAD(P)-bd_dom"/>
</dbReference>
<sequence length="299" mass="30529">MAIFLTGATGFIGSAVLRQLRDQGRDVAALVRSPEAAREVEALGATAVLGTLTDTELIAHEALESDGVIHLASPGDESSAATDDAFVSAVFSGLEGSDKPYVHTGGIWVFGSGSSITERTPFDPPALTAWRLPVEARVRAASGIKTSIIAPGIVFGYGQGIPTVISDAPRGSGVAPALQLIGDGSQHWTTVHVDDLASLYLLAFDLADAGSYYIGASGQNPTVRSLGEAAADAAGLDGRVEASSVEETRARLGAGFADALLLDQQASGSAARIDLGWEPNGPSLVDELRSGSYAPAAAA</sequence>
<reference evidence="2" key="1">
    <citation type="submission" date="2022-08" db="EMBL/GenBank/DDBJ databases">
        <authorList>
            <person name="Deng Y."/>
            <person name="Han X.-F."/>
            <person name="Zhang Y.-Q."/>
        </authorList>
    </citation>
    <scope>NUCLEOTIDE SEQUENCE</scope>
    <source>
        <strain evidence="2">CPCC 203386</strain>
    </source>
</reference>
<dbReference type="RefSeq" id="WP_259537881.1">
    <property type="nucleotide sequence ID" value="NZ_JANLCJ010000001.1"/>
</dbReference>
<organism evidence="2 3">
    <name type="scientific">Herbiconiux daphne</name>
    <dbReference type="NCBI Taxonomy" id="2970914"/>
    <lineage>
        <taxon>Bacteria</taxon>
        <taxon>Bacillati</taxon>
        <taxon>Actinomycetota</taxon>
        <taxon>Actinomycetes</taxon>
        <taxon>Micrococcales</taxon>
        <taxon>Microbacteriaceae</taxon>
        <taxon>Herbiconiux</taxon>
    </lineage>
</organism>
<dbReference type="Pfam" id="PF13460">
    <property type="entry name" value="NAD_binding_10"/>
    <property type="match status" value="1"/>
</dbReference>
<name>A0ABT2H0F7_9MICO</name>
<feature type="domain" description="NAD(P)-binding" evidence="1">
    <location>
        <begin position="7"/>
        <end position="81"/>
    </location>
</feature>
<protein>
    <submittedName>
        <fullName evidence="2">NAD-dependent epimerase/dehydratase family protein</fullName>
    </submittedName>
</protein>
<comment type="caution">
    <text evidence="2">The sequence shown here is derived from an EMBL/GenBank/DDBJ whole genome shotgun (WGS) entry which is preliminary data.</text>
</comment>
<dbReference type="SUPFAM" id="SSF51735">
    <property type="entry name" value="NAD(P)-binding Rossmann-fold domains"/>
    <property type="match status" value="1"/>
</dbReference>
<evidence type="ECO:0000313" key="3">
    <source>
        <dbReference type="Proteomes" id="UP001165586"/>
    </source>
</evidence>
<dbReference type="EMBL" id="JANLCJ010000001">
    <property type="protein sequence ID" value="MCS5733136.1"/>
    <property type="molecule type" value="Genomic_DNA"/>
</dbReference>
<dbReference type="PANTHER" id="PTHR48079:SF6">
    <property type="entry name" value="NAD(P)-BINDING DOMAIN-CONTAINING PROTEIN-RELATED"/>
    <property type="match status" value="1"/>
</dbReference>